<sequence>MKPQERKLLVDELWLWEKRGKGKGREAEQAFVAQVAMLLFLRWSWASDTLRTVLATLSSMLFMPSTIDSGRHIEILGRTLACRGPTGQLPFDVRQGRVKALLADSDNKSFWDMMRNRPEVLWNSVREIAVVPHSDDWNVW</sequence>
<reference evidence="1" key="1">
    <citation type="submission" date="2023-06" db="EMBL/GenBank/DDBJ databases">
        <title>Genome-scale phylogeny and comparative genomics of the fungal order Sordariales.</title>
        <authorList>
            <consortium name="Lawrence Berkeley National Laboratory"/>
            <person name="Hensen N."/>
            <person name="Bonometti L."/>
            <person name="Westerberg I."/>
            <person name="Brannstrom I.O."/>
            <person name="Guillou S."/>
            <person name="Cros-Aarteil S."/>
            <person name="Calhoun S."/>
            <person name="Haridas S."/>
            <person name="Kuo A."/>
            <person name="Mondo S."/>
            <person name="Pangilinan J."/>
            <person name="Riley R."/>
            <person name="Labutti K."/>
            <person name="Andreopoulos B."/>
            <person name="Lipzen A."/>
            <person name="Chen C."/>
            <person name="Yanf M."/>
            <person name="Daum C."/>
            <person name="Ng V."/>
            <person name="Clum A."/>
            <person name="Steindorff A."/>
            <person name="Ohm R."/>
            <person name="Martin F."/>
            <person name="Silar P."/>
            <person name="Natvig D."/>
            <person name="Lalanne C."/>
            <person name="Gautier V."/>
            <person name="Ament-Velasquez S.L."/>
            <person name="Kruys A."/>
            <person name="Hutchinson M.I."/>
            <person name="Powell A.J."/>
            <person name="Barry K."/>
            <person name="Miller A.N."/>
            <person name="Grigoriev I.V."/>
            <person name="Debuchy R."/>
            <person name="Gladieux P."/>
            <person name="Thoren M.H."/>
            <person name="Johannesson H."/>
        </authorList>
    </citation>
    <scope>NUCLEOTIDE SEQUENCE</scope>
    <source>
        <strain evidence="1">CBS 540.89</strain>
    </source>
</reference>
<dbReference type="EMBL" id="JAUKTV010000002">
    <property type="protein sequence ID" value="KAK0744984.1"/>
    <property type="molecule type" value="Genomic_DNA"/>
</dbReference>
<name>A0AA40ET25_9PEZI</name>
<evidence type="ECO:0000313" key="1">
    <source>
        <dbReference type="EMBL" id="KAK0744984.1"/>
    </source>
</evidence>
<organism evidence="1 2">
    <name type="scientific">Apiosordaria backusii</name>
    <dbReference type="NCBI Taxonomy" id="314023"/>
    <lineage>
        <taxon>Eukaryota</taxon>
        <taxon>Fungi</taxon>
        <taxon>Dikarya</taxon>
        <taxon>Ascomycota</taxon>
        <taxon>Pezizomycotina</taxon>
        <taxon>Sordariomycetes</taxon>
        <taxon>Sordariomycetidae</taxon>
        <taxon>Sordariales</taxon>
        <taxon>Lasiosphaeriaceae</taxon>
        <taxon>Apiosordaria</taxon>
    </lineage>
</organism>
<dbReference type="AlphaFoldDB" id="A0AA40ET25"/>
<comment type="caution">
    <text evidence="1">The sequence shown here is derived from an EMBL/GenBank/DDBJ whole genome shotgun (WGS) entry which is preliminary data.</text>
</comment>
<dbReference type="Proteomes" id="UP001172159">
    <property type="component" value="Unassembled WGS sequence"/>
</dbReference>
<protein>
    <submittedName>
        <fullName evidence="1">Uncharacterized protein</fullName>
    </submittedName>
</protein>
<accession>A0AA40ET25</accession>
<evidence type="ECO:0000313" key="2">
    <source>
        <dbReference type="Proteomes" id="UP001172159"/>
    </source>
</evidence>
<keyword evidence="2" id="KW-1185">Reference proteome</keyword>
<gene>
    <name evidence="1" type="ORF">B0T21DRAFT_280606</name>
</gene>
<proteinExistence type="predicted"/>